<organism evidence="3 4">
    <name type="scientific">Pleodorina starrii</name>
    <dbReference type="NCBI Taxonomy" id="330485"/>
    <lineage>
        <taxon>Eukaryota</taxon>
        <taxon>Viridiplantae</taxon>
        <taxon>Chlorophyta</taxon>
        <taxon>core chlorophytes</taxon>
        <taxon>Chlorophyceae</taxon>
        <taxon>CS clade</taxon>
        <taxon>Chlamydomonadales</taxon>
        <taxon>Volvocaceae</taxon>
        <taxon>Pleodorina</taxon>
    </lineage>
</organism>
<dbReference type="Proteomes" id="UP001165080">
    <property type="component" value="Unassembled WGS sequence"/>
</dbReference>
<dbReference type="AlphaFoldDB" id="A0A9W6BWS5"/>
<feature type="compositionally biased region" description="Acidic residues" evidence="1">
    <location>
        <begin position="572"/>
        <end position="582"/>
    </location>
</feature>
<keyword evidence="4" id="KW-1185">Reference proteome</keyword>
<feature type="domain" description="Peptidase M11 gametolysin" evidence="2">
    <location>
        <begin position="169"/>
        <end position="502"/>
    </location>
</feature>
<evidence type="ECO:0000313" key="4">
    <source>
        <dbReference type="Proteomes" id="UP001165080"/>
    </source>
</evidence>
<evidence type="ECO:0000256" key="1">
    <source>
        <dbReference type="SAM" id="MobiDB-lite"/>
    </source>
</evidence>
<evidence type="ECO:0000313" key="3">
    <source>
        <dbReference type="EMBL" id="GLC59648.1"/>
    </source>
</evidence>
<proteinExistence type="predicted"/>
<feature type="compositionally biased region" description="Pro residues" evidence="1">
    <location>
        <begin position="586"/>
        <end position="651"/>
    </location>
</feature>
<evidence type="ECO:0000259" key="2">
    <source>
        <dbReference type="Pfam" id="PF05548"/>
    </source>
</evidence>
<feature type="compositionally biased region" description="Basic and acidic residues" evidence="1">
    <location>
        <begin position="558"/>
        <end position="571"/>
    </location>
</feature>
<protein>
    <recommendedName>
        <fullName evidence="2">Peptidase M11 gametolysin domain-containing protein</fullName>
    </recommendedName>
</protein>
<dbReference type="EMBL" id="BRXU01000029">
    <property type="protein sequence ID" value="GLC59648.1"/>
    <property type="molecule type" value="Genomic_DNA"/>
</dbReference>
<sequence>MFISHPHPNELEPADPTLRSTISWTLVDTRPAAADTPPEFLNVTFGEKGASPLQSGDVVVARLTLTIPAKEAAKLDLMNTSDIIGTSSKKSSRRRQLSDRHETARRMVLDFHNTRRSVRELISLRDALGALGISYVGQQMKSETTTVIEKVSEKDLFVIDGVQQSMSSIVFLVKVSGCGMTTKMTLPRVEDWLFINPRIYGNLERWYKVCTYDQVTYKREANPIFEVTMPCKGTTPNNLTFDFQTGYANKKNMDNEIHAMAEMSQSWLLTNRPDLQWNKHRKMFLFPFNWDSFIVGWGGLATMGCKSYDLNWCYTWINLGQKDVDVLNLATTVQELNHNIGLAHSSNLYYYSSSNTWGKNEYGDNVCPMGGPYVWNYEQAFVCTNAAQSYKAGWAKPIPGGHIDAYNLVPEVTQRFTLPSTSLSKNNILRIIYDRSNREIDNISAPVVQDAIIVSYRVRQQEFDSGLEDDKNRRVWIHQYNHRFNGQPARVEDTTIMIAVLSDETPLPSIQKPWWQKANRTFTQMFPAAVGGFTVTMTSKTETQATVAVCRFLNKVETRGDSSCSDGRDNDCDGLVDMDDTDCRESPPPSPPLPRPPLPRPPPPPPPLPSPPPVRMPRQAPPPPRPRWPRYPPDSPLRPPRPPRPPRPSPPRSTTIKRDDAADGEAPPSWELPSSTGSAAHCHTCCCVMSIFLAAVLCAVLQWRQ</sequence>
<accession>A0A9W6BWS5</accession>
<dbReference type="InterPro" id="IPR008752">
    <property type="entry name" value="Peptidase_M11"/>
</dbReference>
<dbReference type="Pfam" id="PF05548">
    <property type="entry name" value="Peptidase_M11"/>
    <property type="match status" value="1"/>
</dbReference>
<feature type="region of interest" description="Disordered" evidence="1">
    <location>
        <begin position="558"/>
        <end position="675"/>
    </location>
</feature>
<name>A0A9W6BWS5_9CHLO</name>
<reference evidence="3 4" key="1">
    <citation type="journal article" date="2023" name="Commun. Biol.">
        <title>Reorganization of the ancestral sex-determining regions during the evolution of trioecy in Pleodorina starrii.</title>
        <authorList>
            <person name="Takahashi K."/>
            <person name="Suzuki S."/>
            <person name="Kawai-Toyooka H."/>
            <person name="Yamamoto K."/>
            <person name="Hamaji T."/>
            <person name="Ootsuki R."/>
            <person name="Yamaguchi H."/>
            <person name="Kawachi M."/>
            <person name="Higashiyama T."/>
            <person name="Nozaki H."/>
        </authorList>
    </citation>
    <scope>NUCLEOTIDE SEQUENCE [LARGE SCALE GENOMIC DNA]</scope>
    <source>
        <strain evidence="3 4">NIES-4479</strain>
    </source>
</reference>
<comment type="caution">
    <text evidence="3">The sequence shown here is derived from an EMBL/GenBank/DDBJ whole genome shotgun (WGS) entry which is preliminary data.</text>
</comment>
<gene>
    <name evidence="3" type="primary">PLESTMB000723</name>
    <name evidence="3" type="ORF">PLESTB_001517900</name>
</gene>